<proteinExistence type="predicted"/>
<evidence type="ECO:0000313" key="3">
    <source>
        <dbReference type="EMBL" id="MBW8481446.1"/>
    </source>
</evidence>
<dbReference type="InterPro" id="IPR036691">
    <property type="entry name" value="Endo/exonu/phosph_ase_sf"/>
</dbReference>
<evidence type="ECO:0000259" key="2">
    <source>
        <dbReference type="Pfam" id="PF03372"/>
    </source>
</evidence>
<feature type="transmembrane region" description="Helical" evidence="1">
    <location>
        <begin position="113"/>
        <end position="134"/>
    </location>
</feature>
<dbReference type="InterPro" id="IPR005135">
    <property type="entry name" value="Endo/exonuclease/phosphatase"/>
</dbReference>
<organism evidence="3 4">
    <name type="scientific">Actinomadura parmotrematis</name>
    <dbReference type="NCBI Taxonomy" id="2864039"/>
    <lineage>
        <taxon>Bacteria</taxon>
        <taxon>Bacillati</taxon>
        <taxon>Actinomycetota</taxon>
        <taxon>Actinomycetes</taxon>
        <taxon>Streptosporangiales</taxon>
        <taxon>Thermomonosporaceae</taxon>
        <taxon>Actinomadura</taxon>
    </lineage>
</organism>
<keyword evidence="1" id="KW-0472">Membrane</keyword>
<keyword evidence="3" id="KW-0540">Nuclease</keyword>
<protein>
    <submittedName>
        <fullName evidence="3">Endonuclease/exonuclease/phosphatase family protein</fullName>
    </submittedName>
</protein>
<keyword evidence="1" id="KW-0812">Transmembrane</keyword>
<keyword evidence="3" id="KW-0378">Hydrolase</keyword>
<evidence type="ECO:0000313" key="4">
    <source>
        <dbReference type="Proteomes" id="UP000774570"/>
    </source>
</evidence>
<feature type="transmembrane region" description="Helical" evidence="1">
    <location>
        <begin position="176"/>
        <end position="193"/>
    </location>
</feature>
<feature type="transmembrane region" description="Helical" evidence="1">
    <location>
        <begin position="7"/>
        <end position="28"/>
    </location>
</feature>
<accession>A0ABS7FM49</accession>
<dbReference type="EMBL" id="JAIBOA010000002">
    <property type="protein sequence ID" value="MBW8481446.1"/>
    <property type="molecule type" value="Genomic_DNA"/>
</dbReference>
<dbReference type="PANTHER" id="PTHR14859:SF1">
    <property type="entry name" value="PGAP2-INTERACTING PROTEIN"/>
    <property type="match status" value="1"/>
</dbReference>
<feature type="transmembrane region" description="Helical" evidence="1">
    <location>
        <begin position="40"/>
        <end position="58"/>
    </location>
</feature>
<sequence length="609" mass="62822">MRLRFDVLAGVVVLADVLRVFLPSLITLFGRAGETPAEQMGAYALVWFVVPLLVVPLARAVPARWAALAGAGVLVAARLVLQGADGGDLQLYAASVGLLGGLVWLVGTAMDGAAAPAMVGFVGGLAASTAVHAALEGVDLVWRGGWLPWVPVVAYAALFLVAAVRARPDAGPGRPGMWLAAGPAVLLWGLYAGNAAHAQASGVWAGWVAVAAVLSVAVAARPRFWTRHPAVPAVLLVLSALGFAFGRATEDGIHGVSPAWTVAAQVVGQLALAGCLGWAAGAPGDGRPGRRGLAMAGGWLLFVLLVFAYYSAYDLGVPNRWVPVVAALLVLVPVRRGAREVKAGAAVAGAALVTVAAVAAVPLWRGDAPGWTPAPGGLRVAAYNVRMGYGMNGTMSVAAQADALRALRPHVVVLSEVDRAWLLNGARDNLELLRERLGFRRAVWAPAGDEVWGDALLTDLPVVRSRNAPLVKGGPTGAQALSVDLVWQGRILTVVATHTQPPDGWSDLGQARQLAGIVREAAAGGRQVVLAGDLNLQPGEPPWTVLLGAGLTDALAPARPLFTSPAVARPVQQIDHVLVTPGLAGRDAVAPDVRASDHRPVAVTLVPRP</sequence>
<dbReference type="Proteomes" id="UP000774570">
    <property type="component" value="Unassembled WGS sequence"/>
</dbReference>
<dbReference type="Gene3D" id="3.60.10.10">
    <property type="entry name" value="Endonuclease/exonuclease/phosphatase"/>
    <property type="match status" value="1"/>
</dbReference>
<feature type="transmembrane region" description="Helical" evidence="1">
    <location>
        <begin position="318"/>
        <end position="334"/>
    </location>
</feature>
<feature type="transmembrane region" description="Helical" evidence="1">
    <location>
        <begin position="292"/>
        <end position="312"/>
    </location>
</feature>
<dbReference type="GO" id="GO:0004519">
    <property type="term" value="F:endonuclease activity"/>
    <property type="evidence" value="ECO:0007669"/>
    <property type="project" value="UniProtKB-KW"/>
</dbReference>
<feature type="transmembrane region" description="Helical" evidence="1">
    <location>
        <begin position="89"/>
        <end position="106"/>
    </location>
</feature>
<dbReference type="SUPFAM" id="SSF56219">
    <property type="entry name" value="DNase I-like"/>
    <property type="match status" value="1"/>
</dbReference>
<feature type="transmembrane region" description="Helical" evidence="1">
    <location>
        <begin position="260"/>
        <end position="280"/>
    </location>
</feature>
<feature type="transmembrane region" description="Helical" evidence="1">
    <location>
        <begin position="146"/>
        <end position="164"/>
    </location>
</feature>
<feature type="transmembrane region" description="Helical" evidence="1">
    <location>
        <begin position="199"/>
        <end position="218"/>
    </location>
</feature>
<feature type="transmembrane region" description="Helical" evidence="1">
    <location>
        <begin position="65"/>
        <end position="83"/>
    </location>
</feature>
<dbReference type="PANTHER" id="PTHR14859">
    <property type="entry name" value="CALCOFLUOR WHITE HYPERSENSITIVE PROTEIN PRECURSOR"/>
    <property type="match status" value="1"/>
</dbReference>
<dbReference type="Pfam" id="PF03372">
    <property type="entry name" value="Exo_endo_phos"/>
    <property type="match status" value="1"/>
</dbReference>
<keyword evidence="3" id="KW-0255">Endonuclease</keyword>
<feature type="transmembrane region" description="Helical" evidence="1">
    <location>
        <begin position="346"/>
        <end position="364"/>
    </location>
</feature>
<comment type="caution">
    <text evidence="3">The sequence shown here is derived from an EMBL/GenBank/DDBJ whole genome shotgun (WGS) entry which is preliminary data.</text>
</comment>
<reference evidence="3 4" key="1">
    <citation type="submission" date="2021-07" db="EMBL/GenBank/DDBJ databases">
        <title>Actinomadura sp. PM05-2 isolated from lichen.</title>
        <authorList>
            <person name="Somphong A."/>
            <person name="Phongsopitanun W."/>
            <person name="Tanasupawat S."/>
            <person name="Peongsungnone V."/>
        </authorList>
    </citation>
    <scope>NUCLEOTIDE SEQUENCE [LARGE SCALE GENOMIC DNA]</scope>
    <source>
        <strain evidence="3 4">PM05-2</strain>
    </source>
</reference>
<dbReference type="RefSeq" id="WP_220163197.1">
    <property type="nucleotide sequence ID" value="NZ_JAIBOA010000002.1"/>
</dbReference>
<keyword evidence="4" id="KW-1185">Reference proteome</keyword>
<name>A0ABS7FM49_9ACTN</name>
<evidence type="ECO:0000256" key="1">
    <source>
        <dbReference type="SAM" id="Phobius"/>
    </source>
</evidence>
<gene>
    <name evidence="3" type="ORF">K1Y72_03610</name>
</gene>
<feature type="transmembrane region" description="Helical" evidence="1">
    <location>
        <begin position="230"/>
        <end position="248"/>
    </location>
</feature>
<dbReference type="InterPro" id="IPR051916">
    <property type="entry name" value="GPI-anchor_lipid_remodeler"/>
</dbReference>
<feature type="domain" description="Endonuclease/exonuclease/phosphatase" evidence="2">
    <location>
        <begin position="382"/>
        <end position="598"/>
    </location>
</feature>
<keyword evidence="1" id="KW-1133">Transmembrane helix</keyword>